<keyword evidence="12" id="KW-1185">Reference proteome</keyword>
<comment type="caution">
    <text evidence="11">The sequence shown here is derived from an EMBL/GenBank/DDBJ whole genome shotgun (WGS) entry which is preliminary data.</text>
</comment>
<dbReference type="FunCoup" id="A0A3N1G8Y8">
    <property type="interactions" value="42"/>
</dbReference>
<reference evidence="11 12" key="1">
    <citation type="journal article" date="2015" name="Stand. Genomic Sci.">
        <title>Genomic Encyclopedia of Bacterial and Archaeal Type Strains, Phase III: the genomes of soil and plant-associated and newly described type strains.</title>
        <authorList>
            <person name="Whitman W.B."/>
            <person name="Woyke T."/>
            <person name="Klenk H.P."/>
            <person name="Zhou Y."/>
            <person name="Lilburn T.G."/>
            <person name="Beck B.J."/>
            <person name="De Vos P."/>
            <person name="Vandamme P."/>
            <person name="Eisen J.A."/>
            <person name="Garrity G."/>
            <person name="Hugenholtz P."/>
            <person name="Kyrpides N.C."/>
        </authorList>
    </citation>
    <scope>NUCLEOTIDE SEQUENCE [LARGE SCALE GENOMIC DNA]</scope>
    <source>
        <strain evidence="11 12">CECT 7306</strain>
    </source>
</reference>
<gene>
    <name evidence="11" type="ORF">EDC03_3172</name>
</gene>
<name>A0A3N1G8Y8_9ACTN</name>
<dbReference type="Proteomes" id="UP000276232">
    <property type="component" value="Unassembled WGS sequence"/>
</dbReference>
<evidence type="ECO:0000256" key="4">
    <source>
        <dbReference type="ARBA" id="ARBA00022475"/>
    </source>
</evidence>
<dbReference type="EMBL" id="RJKN01000010">
    <property type="protein sequence ID" value="ROP26702.1"/>
    <property type="molecule type" value="Genomic_DNA"/>
</dbReference>
<dbReference type="GO" id="GO:0140359">
    <property type="term" value="F:ABC-type transporter activity"/>
    <property type="evidence" value="ECO:0007669"/>
    <property type="project" value="InterPro"/>
</dbReference>
<keyword evidence="5" id="KW-0997">Cell inner membrane</keyword>
<dbReference type="PANTHER" id="PTHR30413">
    <property type="entry name" value="INNER MEMBRANE TRANSPORT PERMEASE"/>
    <property type="match status" value="1"/>
</dbReference>
<evidence type="ECO:0000313" key="11">
    <source>
        <dbReference type="EMBL" id="ROP26702.1"/>
    </source>
</evidence>
<dbReference type="PROSITE" id="PS51012">
    <property type="entry name" value="ABC_TM2"/>
    <property type="match status" value="1"/>
</dbReference>
<dbReference type="PANTHER" id="PTHR30413:SF8">
    <property type="entry name" value="TRANSPORT PERMEASE PROTEIN"/>
    <property type="match status" value="1"/>
</dbReference>
<comment type="subcellular location">
    <subcellularLocation>
        <location evidence="1">Cell inner membrane</location>
        <topology evidence="1">Multi-pass membrane protein</topology>
    </subcellularLocation>
    <subcellularLocation>
        <location evidence="9">Cell membrane</location>
        <topology evidence="9">Multi-pass membrane protein</topology>
    </subcellularLocation>
</comment>
<feature type="transmembrane region" description="Helical" evidence="9">
    <location>
        <begin position="93"/>
        <end position="112"/>
    </location>
</feature>
<accession>A0A3N1G8Y8</accession>
<evidence type="ECO:0000256" key="7">
    <source>
        <dbReference type="ARBA" id="ARBA00022989"/>
    </source>
</evidence>
<comment type="caution">
    <text evidence="9">Lacks conserved residue(s) required for the propagation of feature annotation.</text>
</comment>
<feature type="transmembrane region" description="Helical" evidence="9">
    <location>
        <begin position="260"/>
        <end position="280"/>
    </location>
</feature>
<dbReference type="GO" id="GO:0015920">
    <property type="term" value="P:lipopolysaccharide transport"/>
    <property type="evidence" value="ECO:0007669"/>
    <property type="project" value="TreeGrafter"/>
</dbReference>
<keyword evidence="7 9" id="KW-1133">Transmembrane helix</keyword>
<evidence type="ECO:0000256" key="3">
    <source>
        <dbReference type="ARBA" id="ARBA00022448"/>
    </source>
</evidence>
<evidence type="ECO:0000256" key="8">
    <source>
        <dbReference type="ARBA" id="ARBA00023136"/>
    </source>
</evidence>
<sequence length="289" mass="31934">MSAAEASPSPAARLAREAGLERLGRRPAAGEYVRELWQRRHFLLELSRSRFRGQNEENRLGLGWVLVRPLLNAVVYGVVFGLLLASSTRPDNFVPFLVIGIFVFQYFAGCLNDGSKAITSNLGLVRTMHFPRAVLPISVVLQQVYALAPMMGMAAVVALVFGEPLTWRWLLVVPALVLMTMFCQGVAFVAARVTLHVRDVAQLLPFVTRLLFYISGLFYSIERVGLPPAAEAVAMVNPVQVYITLVRTGLLTEVQVGWDVWALGIGWAVVTLVGGAVFFWRAEEAYGRE</sequence>
<comment type="similarity">
    <text evidence="2 9">Belongs to the ABC-2 integral membrane protein family.</text>
</comment>
<dbReference type="RefSeq" id="WP_199720327.1">
    <property type="nucleotide sequence ID" value="NZ_RJKN01000010.1"/>
</dbReference>
<organism evidence="11 12">
    <name type="scientific">Pseudokineococcus lusitanus</name>
    <dbReference type="NCBI Taxonomy" id="763993"/>
    <lineage>
        <taxon>Bacteria</taxon>
        <taxon>Bacillati</taxon>
        <taxon>Actinomycetota</taxon>
        <taxon>Actinomycetes</taxon>
        <taxon>Kineosporiales</taxon>
        <taxon>Kineosporiaceae</taxon>
        <taxon>Pseudokineococcus</taxon>
    </lineage>
</organism>
<evidence type="ECO:0000256" key="5">
    <source>
        <dbReference type="ARBA" id="ARBA00022519"/>
    </source>
</evidence>
<evidence type="ECO:0000256" key="1">
    <source>
        <dbReference type="ARBA" id="ARBA00004429"/>
    </source>
</evidence>
<evidence type="ECO:0000313" key="12">
    <source>
        <dbReference type="Proteomes" id="UP000276232"/>
    </source>
</evidence>
<proteinExistence type="inferred from homology"/>
<evidence type="ECO:0000256" key="9">
    <source>
        <dbReference type="RuleBase" id="RU361157"/>
    </source>
</evidence>
<keyword evidence="6 9" id="KW-0812">Transmembrane</keyword>
<keyword evidence="4 9" id="KW-1003">Cell membrane</keyword>
<protein>
    <recommendedName>
        <fullName evidence="9">Transport permease protein</fullName>
    </recommendedName>
</protein>
<evidence type="ECO:0000256" key="2">
    <source>
        <dbReference type="ARBA" id="ARBA00007783"/>
    </source>
</evidence>
<feature type="domain" description="ABC transmembrane type-2" evidence="10">
    <location>
        <begin position="60"/>
        <end position="282"/>
    </location>
</feature>
<evidence type="ECO:0000256" key="6">
    <source>
        <dbReference type="ARBA" id="ARBA00022692"/>
    </source>
</evidence>
<evidence type="ECO:0000259" key="10">
    <source>
        <dbReference type="PROSITE" id="PS51012"/>
    </source>
</evidence>
<dbReference type="InParanoid" id="A0A3N1G8Y8"/>
<dbReference type="AlphaFoldDB" id="A0A3N1G8Y8"/>
<keyword evidence="8 9" id="KW-0472">Membrane</keyword>
<dbReference type="InterPro" id="IPR013525">
    <property type="entry name" value="ABC2_TM"/>
</dbReference>
<dbReference type="InterPro" id="IPR047817">
    <property type="entry name" value="ABC2_TM_bact-type"/>
</dbReference>
<feature type="transmembrane region" description="Helical" evidence="9">
    <location>
        <begin position="60"/>
        <end position="87"/>
    </location>
</feature>
<dbReference type="GO" id="GO:0005886">
    <property type="term" value="C:plasma membrane"/>
    <property type="evidence" value="ECO:0007669"/>
    <property type="project" value="UniProtKB-SubCell"/>
</dbReference>
<dbReference type="Pfam" id="PF01061">
    <property type="entry name" value="ABC2_membrane"/>
    <property type="match status" value="1"/>
</dbReference>
<feature type="transmembrane region" description="Helical" evidence="9">
    <location>
        <begin position="133"/>
        <end position="161"/>
    </location>
</feature>
<keyword evidence="3 9" id="KW-0813">Transport</keyword>
<feature type="transmembrane region" description="Helical" evidence="9">
    <location>
        <begin position="167"/>
        <end position="191"/>
    </location>
</feature>